<dbReference type="NCBIfam" id="TIGR02729">
    <property type="entry name" value="Obg_CgtA"/>
    <property type="match status" value="1"/>
</dbReference>
<keyword evidence="2 7" id="KW-0963">Cytoplasm</keyword>
<feature type="binding site" evidence="7">
    <location>
        <begin position="187"/>
        <end position="191"/>
    </location>
    <ligand>
        <name>GTP</name>
        <dbReference type="ChEBI" id="CHEBI:37565"/>
    </ligand>
</feature>
<dbReference type="GO" id="GO:0005737">
    <property type="term" value="C:cytoplasm"/>
    <property type="evidence" value="ECO:0007669"/>
    <property type="project" value="UniProtKB-SubCell"/>
</dbReference>
<name>A0A1F6CLN6_9BACT</name>
<dbReference type="Pfam" id="PF01018">
    <property type="entry name" value="GTP1_OBG"/>
    <property type="match status" value="1"/>
</dbReference>
<keyword evidence="5 7" id="KW-0460">Magnesium</keyword>
<dbReference type="InterPro" id="IPR006074">
    <property type="entry name" value="GTP1-OBG_CS"/>
</dbReference>
<comment type="function">
    <text evidence="7">An essential GTPase which binds GTP, GDP and possibly (p)ppGpp with moderate affinity, with high nucleotide exchange rates and a fairly low GTP hydrolysis rate. Plays a role in control of the cell cycle, stress response, ribosome biogenesis and in those bacteria that undergo differentiation, in morphogenesis control.</text>
</comment>
<gene>
    <name evidence="7" type="primary">obg</name>
    <name evidence="10" type="ORF">A2704_01320</name>
</gene>
<comment type="subcellular location">
    <subcellularLocation>
        <location evidence="7">Cytoplasm</location>
    </subcellularLocation>
</comment>
<evidence type="ECO:0000313" key="11">
    <source>
        <dbReference type="Proteomes" id="UP000176445"/>
    </source>
</evidence>
<dbReference type="PRINTS" id="PR00326">
    <property type="entry name" value="GTP1OBG"/>
</dbReference>
<dbReference type="Proteomes" id="UP000176445">
    <property type="component" value="Unassembled WGS sequence"/>
</dbReference>
<dbReference type="InterPro" id="IPR027417">
    <property type="entry name" value="P-loop_NTPase"/>
</dbReference>
<evidence type="ECO:0000256" key="6">
    <source>
        <dbReference type="ARBA" id="ARBA00023134"/>
    </source>
</evidence>
<dbReference type="InterPro" id="IPR045086">
    <property type="entry name" value="OBG_GTPase"/>
</dbReference>
<dbReference type="InterPro" id="IPR006073">
    <property type="entry name" value="GTP-bd"/>
</dbReference>
<feature type="domain" description="Obg" evidence="9">
    <location>
        <begin position="1"/>
        <end position="155"/>
    </location>
</feature>
<feature type="binding site" evidence="7">
    <location>
        <begin position="299"/>
        <end position="301"/>
    </location>
    <ligand>
        <name>GTP</name>
        <dbReference type="ChEBI" id="CHEBI:37565"/>
    </ligand>
</feature>
<comment type="similarity">
    <text evidence="1 7">Belongs to the TRAFAC class OBG-HflX-like GTPase superfamily. OBG GTPase family.</text>
</comment>
<evidence type="ECO:0000256" key="2">
    <source>
        <dbReference type="ARBA" id="ARBA00022490"/>
    </source>
</evidence>
<dbReference type="PROSITE" id="PS00905">
    <property type="entry name" value="GTP1_OBG"/>
    <property type="match status" value="1"/>
</dbReference>
<dbReference type="Gene3D" id="2.70.210.12">
    <property type="entry name" value="GTP1/OBG domain"/>
    <property type="match status" value="1"/>
</dbReference>
<dbReference type="Gene3D" id="3.40.50.300">
    <property type="entry name" value="P-loop containing nucleotide triphosphate hydrolases"/>
    <property type="match status" value="1"/>
</dbReference>
<evidence type="ECO:0000256" key="4">
    <source>
        <dbReference type="ARBA" id="ARBA00022801"/>
    </source>
</evidence>
<dbReference type="InterPro" id="IPR036726">
    <property type="entry name" value="GTP1_OBG_dom_sf"/>
</dbReference>
<proteinExistence type="inferred from homology"/>
<dbReference type="GO" id="GO:0003924">
    <property type="term" value="F:GTPase activity"/>
    <property type="evidence" value="ECO:0007669"/>
    <property type="project" value="UniProtKB-UniRule"/>
</dbReference>
<evidence type="ECO:0000256" key="3">
    <source>
        <dbReference type="ARBA" id="ARBA00022741"/>
    </source>
</evidence>
<dbReference type="NCBIfam" id="NF008956">
    <property type="entry name" value="PRK12299.1"/>
    <property type="match status" value="1"/>
</dbReference>
<dbReference type="InterPro" id="IPR006169">
    <property type="entry name" value="GTP1_OBG_dom"/>
</dbReference>
<evidence type="ECO:0000256" key="7">
    <source>
        <dbReference type="HAMAP-Rule" id="MF_01454"/>
    </source>
</evidence>
<dbReference type="PANTHER" id="PTHR11702">
    <property type="entry name" value="DEVELOPMENTALLY REGULATED GTP-BINDING PROTEIN-RELATED"/>
    <property type="match status" value="1"/>
</dbReference>
<dbReference type="CDD" id="cd01898">
    <property type="entry name" value="Obg"/>
    <property type="match status" value="1"/>
</dbReference>
<feature type="binding site" evidence="7">
    <location>
        <begin position="162"/>
        <end position="169"/>
    </location>
    <ligand>
        <name>GTP</name>
        <dbReference type="ChEBI" id="CHEBI:37565"/>
    </ligand>
</feature>
<evidence type="ECO:0000259" key="9">
    <source>
        <dbReference type="PROSITE" id="PS51883"/>
    </source>
</evidence>
<accession>A0A1F6CLN6</accession>
<evidence type="ECO:0000256" key="1">
    <source>
        <dbReference type="ARBA" id="ARBA00007699"/>
    </source>
</evidence>
<keyword evidence="7" id="KW-0479">Metal-binding</keyword>
<keyword evidence="6 7" id="KW-0342">GTP-binding</keyword>
<sequence>MLVDEITVRFVAGHGGRGAVAFNKVRLSLGPTGGDGGRGGSIHLEGVADINALMPYASRKEIHAEDGKNGRGQFIDGRDGHDLVLKVPTGTRITNLGTGFVKEIQKVGERILVAGGGDGGRGNFKFRSSINTSPKEFEEGLSGDTASYSLELRLIADVGLVGLPNAGKSSLLNELTSAHSKVGSYAFTTLEPHLGSYFGLIIADIPGLIEGASLGKGLGVKFLKHIERTKLLFHLISAESDDVVRDYHVVRTELASYNPALGKKDERVILTKVDAQTPRECEEKLLALKREGIDALPLSILEPESMDSLKKVLNAIKDKTLEPART</sequence>
<dbReference type="PROSITE" id="PS51710">
    <property type="entry name" value="G_OBG"/>
    <property type="match status" value="1"/>
</dbReference>
<dbReference type="SUPFAM" id="SSF82051">
    <property type="entry name" value="Obg GTP-binding protein N-terminal domain"/>
    <property type="match status" value="1"/>
</dbReference>
<dbReference type="GO" id="GO:0000287">
    <property type="term" value="F:magnesium ion binding"/>
    <property type="evidence" value="ECO:0007669"/>
    <property type="project" value="InterPro"/>
</dbReference>
<protein>
    <recommendedName>
        <fullName evidence="7">GTPase Obg</fullName>
        <ecNumber evidence="7">3.6.5.-</ecNumber>
    </recommendedName>
    <alternativeName>
        <fullName evidence="7">GTP-binding protein Obg</fullName>
    </alternativeName>
</protein>
<comment type="cofactor">
    <cofactor evidence="7">
        <name>Mg(2+)</name>
        <dbReference type="ChEBI" id="CHEBI:18420"/>
    </cofactor>
</comment>
<dbReference type="GO" id="GO:0042254">
    <property type="term" value="P:ribosome biogenesis"/>
    <property type="evidence" value="ECO:0007669"/>
    <property type="project" value="UniProtKB-UniRule"/>
</dbReference>
<feature type="binding site" evidence="7">
    <location>
        <begin position="204"/>
        <end position="207"/>
    </location>
    <ligand>
        <name>GTP</name>
        <dbReference type="ChEBI" id="CHEBI:37565"/>
    </ligand>
</feature>
<organism evidence="10 11">
    <name type="scientific">Candidatus Kaiserbacteria bacterium RIFCSPHIGHO2_01_FULL_54_36b</name>
    <dbReference type="NCBI Taxonomy" id="1798483"/>
    <lineage>
        <taxon>Bacteria</taxon>
        <taxon>Candidatus Kaiseribacteriota</taxon>
    </lineage>
</organism>
<dbReference type="AlphaFoldDB" id="A0A1F6CLN6"/>
<feature type="domain" description="OBG-type G" evidence="8">
    <location>
        <begin position="156"/>
        <end position="318"/>
    </location>
</feature>
<reference evidence="10 11" key="1">
    <citation type="journal article" date="2016" name="Nat. Commun.">
        <title>Thousands of microbial genomes shed light on interconnected biogeochemical processes in an aquifer system.</title>
        <authorList>
            <person name="Anantharaman K."/>
            <person name="Brown C.T."/>
            <person name="Hug L.A."/>
            <person name="Sharon I."/>
            <person name="Castelle C.J."/>
            <person name="Probst A.J."/>
            <person name="Thomas B.C."/>
            <person name="Singh A."/>
            <person name="Wilkins M.J."/>
            <person name="Karaoz U."/>
            <person name="Brodie E.L."/>
            <person name="Williams K.H."/>
            <person name="Hubbard S.S."/>
            <person name="Banfield J.F."/>
        </authorList>
    </citation>
    <scope>NUCLEOTIDE SEQUENCE [LARGE SCALE GENOMIC DNA]</scope>
</reference>
<dbReference type="HAMAP" id="MF_01454">
    <property type="entry name" value="GTPase_Obg"/>
    <property type="match status" value="1"/>
</dbReference>
<dbReference type="InterPro" id="IPR031167">
    <property type="entry name" value="G_OBG"/>
</dbReference>
<dbReference type="GO" id="GO:0005525">
    <property type="term" value="F:GTP binding"/>
    <property type="evidence" value="ECO:0007669"/>
    <property type="project" value="UniProtKB-UniRule"/>
</dbReference>
<evidence type="ECO:0000259" key="8">
    <source>
        <dbReference type="PROSITE" id="PS51710"/>
    </source>
</evidence>
<dbReference type="PROSITE" id="PS51883">
    <property type="entry name" value="OBG"/>
    <property type="match status" value="1"/>
</dbReference>
<feature type="binding site" evidence="7">
    <location>
        <position position="189"/>
    </location>
    <ligand>
        <name>Mg(2+)</name>
        <dbReference type="ChEBI" id="CHEBI:18420"/>
    </ligand>
</feature>
<keyword evidence="3 7" id="KW-0547">Nucleotide-binding</keyword>
<evidence type="ECO:0000313" key="10">
    <source>
        <dbReference type="EMBL" id="OGG50163.1"/>
    </source>
</evidence>
<dbReference type="PANTHER" id="PTHR11702:SF31">
    <property type="entry name" value="MITOCHONDRIAL RIBOSOME-ASSOCIATED GTPASE 2"/>
    <property type="match status" value="1"/>
</dbReference>
<evidence type="ECO:0000256" key="5">
    <source>
        <dbReference type="ARBA" id="ARBA00022842"/>
    </source>
</evidence>
<feature type="binding site" evidence="7">
    <location>
        <position position="169"/>
    </location>
    <ligand>
        <name>Mg(2+)</name>
        <dbReference type="ChEBI" id="CHEBI:18420"/>
    </ligand>
</feature>
<dbReference type="InterPro" id="IPR014100">
    <property type="entry name" value="GTP-bd_Obg/CgtA"/>
</dbReference>
<keyword evidence="4 7" id="KW-0378">Hydrolase</keyword>
<feature type="binding site" evidence="7">
    <location>
        <begin position="271"/>
        <end position="274"/>
    </location>
    <ligand>
        <name>GTP</name>
        <dbReference type="ChEBI" id="CHEBI:37565"/>
    </ligand>
</feature>
<dbReference type="PIRSF" id="PIRSF002401">
    <property type="entry name" value="GTP_bd_Obg/CgtA"/>
    <property type="match status" value="1"/>
</dbReference>
<dbReference type="Pfam" id="PF01926">
    <property type="entry name" value="MMR_HSR1"/>
    <property type="match status" value="1"/>
</dbReference>
<dbReference type="SUPFAM" id="SSF52540">
    <property type="entry name" value="P-loop containing nucleoside triphosphate hydrolases"/>
    <property type="match status" value="1"/>
</dbReference>
<dbReference type="EC" id="3.6.5.-" evidence="7"/>
<dbReference type="EMBL" id="MFKW01000055">
    <property type="protein sequence ID" value="OGG50163.1"/>
    <property type="molecule type" value="Genomic_DNA"/>
</dbReference>
<dbReference type="FunFam" id="2.70.210.12:FF:000001">
    <property type="entry name" value="GTPase Obg"/>
    <property type="match status" value="1"/>
</dbReference>
<comment type="caution">
    <text evidence="10">The sequence shown here is derived from an EMBL/GenBank/DDBJ whole genome shotgun (WGS) entry which is preliminary data.</text>
</comment>
<comment type="subunit">
    <text evidence="7">Monomer.</text>
</comment>